<protein>
    <submittedName>
        <fullName evidence="3">Membrane protein</fullName>
    </submittedName>
</protein>
<dbReference type="Gene3D" id="2.50.20.10">
    <property type="entry name" value="Lipoprotein localisation LolA/LolB/LppX"/>
    <property type="match status" value="1"/>
</dbReference>
<dbReference type="RefSeq" id="WP_188406775.1">
    <property type="nucleotide sequence ID" value="NZ_BMGL01000012.1"/>
</dbReference>
<reference evidence="3 4" key="1">
    <citation type="journal article" date="2014" name="Int. J. Syst. Evol. Microbiol.">
        <title>Complete genome sequence of Corynebacterium casei LMG S-19264T (=DSM 44701T), isolated from a smear-ripened cheese.</title>
        <authorList>
            <consortium name="US DOE Joint Genome Institute (JGI-PGF)"/>
            <person name="Walter F."/>
            <person name="Albersmeier A."/>
            <person name="Kalinowski J."/>
            <person name="Ruckert C."/>
        </authorList>
    </citation>
    <scope>NUCLEOTIDE SEQUENCE [LARGE SCALE GENOMIC DNA]</scope>
    <source>
        <strain evidence="3 4">CGMCC 1.12925</strain>
    </source>
</reference>
<dbReference type="PANTHER" id="PTHR35869">
    <property type="entry name" value="OUTER-MEMBRANE LIPOPROTEIN CARRIER PROTEIN"/>
    <property type="match status" value="1"/>
</dbReference>
<dbReference type="PANTHER" id="PTHR35869:SF1">
    <property type="entry name" value="OUTER-MEMBRANE LIPOPROTEIN CARRIER PROTEIN"/>
    <property type="match status" value="1"/>
</dbReference>
<dbReference type="Pfam" id="PF03548">
    <property type="entry name" value="LolA"/>
    <property type="match status" value="1"/>
</dbReference>
<dbReference type="AlphaFoldDB" id="A0A916ZYM6"/>
<feature type="signal peptide" evidence="2">
    <location>
        <begin position="1"/>
        <end position="23"/>
    </location>
</feature>
<organism evidence="3 4">
    <name type="scientific">Psychroflexus salis</name>
    <dbReference type="NCBI Taxonomy" id="1526574"/>
    <lineage>
        <taxon>Bacteria</taxon>
        <taxon>Pseudomonadati</taxon>
        <taxon>Bacteroidota</taxon>
        <taxon>Flavobacteriia</taxon>
        <taxon>Flavobacteriales</taxon>
        <taxon>Flavobacteriaceae</taxon>
        <taxon>Psychroflexus</taxon>
    </lineage>
</organism>
<dbReference type="CDD" id="cd16325">
    <property type="entry name" value="LolA"/>
    <property type="match status" value="1"/>
</dbReference>
<dbReference type="InterPro" id="IPR004564">
    <property type="entry name" value="OM_lipoprot_carrier_LolA-like"/>
</dbReference>
<evidence type="ECO:0000256" key="1">
    <source>
        <dbReference type="ARBA" id="ARBA00022729"/>
    </source>
</evidence>
<dbReference type="Proteomes" id="UP000599688">
    <property type="component" value="Unassembled WGS sequence"/>
</dbReference>
<keyword evidence="4" id="KW-1185">Reference proteome</keyword>
<evidence type="ECO:0000313" key="3">
    <source>
        <dbReference type="EMBL" id="GGE19386.1"/>
    </source>
</evidence>
<sequence length="218" mass="25620">MKIKLIILSVFVFALFYAPKLSAQSDPEAKKIVNKVLQKVEAYNNVIISFRYTLENTTENVKQETRGDVTIEDDKYVLNLMGTQRIFDGEYIYTIIPEDEEVIISPYNKDDNNEITPSSMLTFFKDGYDYKMDIIQNNKGRKIQFVKLIPTDQEKEVKEILLGIDQQTYHIHNLIQIQDNGTKTEIKVNSFKFNQPLSEILFQFNEKKYSNYYINRIK</sequence>
<keyword evidence="1 2" id="KW-0732">Signal</keyword>
<dbReference type="EMBL" id="BMGL01000012">
    <property type="protein sequence ID" value="GGE19386.1"/>
    <property type="molecule type" value="Genomic_DNA"/>
</dbReference>
<name>A0A916ZYM6_9FLAO</name>
<dbReference type="InterPro" id="IPR029046">
    <property type="entry name" value="LolA/LolB/LppX"/>
</dbReference>
<gene>
    <name evidence="3" type="primary">lolA</name>
    <name evidence="3" type="ORF">GCM10010831_20610</name>
</gene>
<proteinExistence type="predicted"/>
<comment type="caution">
    <text evidence="3">The sequence shown here is derived from an EMBL/GenBank/DDBJ whole genome shotgun (WGS) entry which is preliminary data.</text>
</comment>
<evidence type="ECO:0000313" key="4">
    <source>
        <dbReference type="Proteomes" id="UP000599688"/>
    </source>
</evidence>
<dbReference type="SUPFAM" id="SSF89392">
    <property type="entry name" value="Prokaryotic lipoproteins and lipoprotein localization factors"/>
    <property type="match status" value="1"/>
</dbReference>
<accession>A0A916ZYM6</accession>
<evidence type="ECO:0000256" key="2">
    <source>
        <dbReference type="SAM" id="SignalP"/>
    </source>
</evidence>
<feature type="chain" id="PRO_5038032077" evidence="2">
    <location>
        <begin position="24"/>
        <end position="218"/>
    </location>
</feature>